<accession>A0AAN1W173</accession>
<dbReference type="EMBL" id="AP019536">
    <property type="protein sequence ID" value="BBJ00413.1"/>
    <property type="molecule type" value="Genomic_DNA"/>
</dbReference>
<dbReference type="Proteomes" id="UP001319121">
    <property type="component" value="Chromosome"/>
</dbReference>
<dbReference type="AlphaFoldDB" id="A0AAN1W173"/>
<dbReference type="KEGG" id="fku:FGKAn22_21050"/>
<sequence>MLTLPLEPTDDRANPLFKDESGCAKWLSQLQLTNLQLAHSLLLTQINELNRYPMRGLERLNTLERLRETVGYVQDDYAKKLIAKPLPLNESELMVFVAIVQLWQAMVLGYQRCLQAYMAGDKQLAKHGALLCQRCLLYSGLEIFEHLRTGYEFDAKLWHQLHALYAFAEQQDLQGTEVLDPLNGKHRSSCRSIYVKTLLACYAHPAELTRSQLHLLDNWLAQWSSMVTVERTYTVSKGDAQPLAVDLNNKYGLQSLKQVAQSDSIRYLAMVPLSKLLRVKTILLQQGQTPQQLELCDHCSGVDCVEFLTALHRYWCEDHSTRFGERYPVAQNAQLCYRMEGIYAHLTGKPFRQPGRDTGTDSVARRQIETFGRVLQDAHNKELLEMGFPLETWQFENESILGARLTREDTFGGRLSYNQLIALRPSDAETFMLGATAWANVTRGGKLQIGVRYLPGVAEAVSIRAAGINVSASEKYVPAFLLQAVPALKTPASLIIPRDWFQPGRVVEVLHQNRDTESMKMGFSVERGIDYERVSFSVV</sequence>
<name>A0AAN1W173_9PROT</name>
<keyword evidence="2" id="KW-1185">Reference proteome</keyword>
<gene>
    <name evidence="1" type="ORF">FGKAn22_21050</name>
</gene>
<evidence type="ECO:0000313" key="1">
    <source>
        <dbReference type="EMBL" id="BBJ00413.1"/>
    </source>
</evidence>
<protein>
    <submittedName>
        <fullName evidence="1">Uncharacterized protein</fullName>
    </submittedName>
</protein>
<proteinExistence type="predicted"/>
<evidence type="ECO:0000313" key="2">
    <source>
        <dbReference type="Proteomes" id="UP001319121"/>
    </source>
</evidence>
<reference evidence="1 2" key="1">
    <citation type="submission" date="2019-03" db="EMBL/GenBank/DDBJ databases">
        <title>Complete genome sequence of Ferrigenium kumadai strain An22, a microaerophilic iron-oxidizing bacterium isolated from a paddy field soil.</title>
        <authorList>
            <person name="Watanabe T."/>
            <person name="Asakawa S."/>
        </authorList>
    </citation>
    <scope>NUCLEOTIDE SEQUENCE [LARGE SCALE GENOMIC DNA]</scope>
    <source>
        <strain evidence="1 2">An22</strain>
    </source>
</reference>
<organism evidence="1 2">
    <name type="scientific">Ferrigenium kumadai</name>
    <dbReference type="NCBI Taxonomy" id="1682490"/>
    <lineage>
        <taxon>Bacteria</taxon>
        <taxon>Pseudomonadati</taxon>
        <taxon>Pseudomonadota</taxon>
        <taxon>Betaproteobacteria</taxon>
        <taxon>Nitrosomonadales</taxon>
        <taxon>Gallionellaceae</taxon>
        <taxon>Ferrigenium</taxon>
    </lineage>
</organism>
<dbReference type="RefSeq" id="WP_212785653.1">
    <property type="nucleotide sequence ID" value="NZ_AP019536.1"/>
</dbReference>